<name>A0A944H6Y6_DENI1</name>
<evidence type="ECO:0000256" key="7">
    <source>
        <dbReference type="ARBA" id="ARBA00023136"/>
    </source>
</evidence>
<dbReference type="Pfam" id="PF02535">
    <property type="entry name" value="Zip"/>
    <property type="match status" value="1"/>
</dbReference>
<gene>
    <name evidence="9" type="ORF">I8J34_05555</name>
</gene>
<dbReference type="EMBL" id="JAEKFT010000004">
    <property type="protein sequence ID" value="MBT0960639.1"/>
    <property type="molecule type" value="Genomic_DNA"/>
</dbReference>
<sequence length="304" mass="30837">MTTRDLRLLSHSLIPEAPPRRLLGILLLVAGLAVFGQDLYRMLSAMAADPIVGRALSGGLLAAMATALGTLPVLFARPLSARTQAAMLGFGAGVMLAATAFSLVIPGLDAARALWNDPWIAGGVMVAGILAGGGALLWLDGRLPHEHFLNGAEGVDTEALARVWLFVFAIALHNLPEGLAIGVAAAKDGAGAEALAMGIAIQDIPEGLVVALALRGAGYRAGTAALVGAASGLVEPIAAVLGASLIQVSAVALPWGLALAAGAMLLVVSHEIIPESHRSGHERSASKGLLIGFCVMMLLDTALA</sequence>
<organism evidence="9 10">
    <name type="scientific">Denitromonas iodatirespirans</name>
    <dbReference type="NCBI Taxonomy" id="2795389"/>
    <lineage>
        <taxon>Bacteria</taxon>
        <taxon>Pseudomonadati</taxon>
        <taxon>Pseudomonadota</taxon>
        <taxon>Betaproteobacteria</taxon>
        <taxon>Rhodocyclales</taxon>
        <taxon>Zoogloeaceae</taxon>
        <taxon>Denitromonas</taxon>
    </lineage>
</organism>
<comment type="caution">
    <text evidence="9">The sequence shown here is derived from an EMBL/GenBank/DDBJ whole genome shotgun (WGS) entry which is preliminary data.</text>
</comment>
<accession>A0A944H6Y6</accession>
<keyword evidence="6 8" id="KW-1133">Transmembrane helix</keyword>
<dbReference type="InterPro" id="IPR003689">
    <property type="entry name" value="ZIP"/>
</dbReference>
<evidence type="ECO:0000256" key="8">
    <source>
        <dbReference type="SAM" id="Phobius"/>
    </source>
</evidence>
<keyword evidence="4 8" id="KW-0812">Transmembrane</keyword>
<evidence type="ECO:0000256" key="6">
    <source>
        <dbReference type="ARBA" id="ARBA00022989"/>
    </source>
</evidence>
<evidence type="ECO:0000256" key="3">
    <source>
        <dbReference type="ARBA" id="ARBA00022475"/>
    </source>
</evidence>
<comment type="similarity">
    <text evidence="2">Belongs to the ZIP transporter (TC 2.A.5) family.</text>
</comment>
<feature type="transmembrane region" description="Helical" evidence="8">
    <location>
        <begin position="252"/>
        <end position="273"/>
    </location>
</feature>
<keyword evidence="7 8" id="KW-0472">Membrane</keyword>
<evidence type="ECO:0000256" key="4">
    <source>
        <dbReference type="ARBA" id="ARBA00022692"/>
    </source>
</evidence>
<feature type="transmembrane region" description="Helical" evidence="8">
    <location>
        <begin position="52"/>
        <end position="75"/>
    </location>
</feature>
<dbReference type="PANTHER" id="PTHR11040">
    <property type="entry name" value="ZINC/IRON TRANSPORTER"/>
    <property type="match status" value="1"/>
</dbReference>
<keyword evidence="10" id="KW-1185">Reference proteome</keyword>
<proteinExistence type="inferred from homology"/>
<keyword evidence="5" id="KW-0862">Zinc</keyword>
<dbReference type="RefSeq" id="WP_214360388.1">
    <property type="nucleotide sequence ID" value="NZ_JAEKFT010000004.1"/>
</dbReference>
<dbReference type="GO" id="GO:0005886">
    <property type="term" value="C:plasma membrane"/>
    <property type="evidence" value="ECO:0007669"/>
    <property type="project" value="UniProtKB-SubCell"/>
</dbReference>
<evidence type="ECO:0000256" key="2">
    <source>
        <dbReference type="ARBA" id="ARBA00006939"/>
    </source>
</evidence>
<dbReference type="GO" id="GO:0005385">
    <property type="term" value="F:zinc ion transmembrane transporter activity"/>
    <property type="evidence" value="ECO:0007669"/>
    <property type="project" value="TreeGrafter"/>
</dbReference>
<evidence type="ECO:0000256" key="1">
    <source>
        <dbReference type="ARBA" id="ARBA00004651"/>
    </source>
</evidence>
<evidence type="ECO:0000256" key="5">
    <source>
        <dbReference type="ARBA" id="ARBA00022833"/>
    </source>
</evidence>
<feature type="transmembrane region" description="Helical" evidence="8">
    <location>
        <begin position="224"/>
        <end position="246"/>
    </location>
</feature>
<evidence type="ECO:0000313" key="9">
    <source>
        <dbReference type="EMBL" id="MBT0960639.1"/>
    </source>
</evidence>
<dbReference type="PANTHER" id="PTHR11040:SF211">
    <property type="entry name" value="ZINC TRANSPORTER ZIP11"/>
    <property type="match status" value="1"/>
</dbReference>
<feature type="transmembrane region" description="Helical" evidence="8">
    <location>
        <begin position="87"/>
        <end position="107"/>
    </location>
</feature>
<dbReference type="Proteomes" id="UP000694660">
    <property type="component" value="Unassembled WGS sequence"/>
</dbReference>
<dbReference type="AlphaFoldDB" id="A0A944H6Y6"/>
<reference evidence="10" key="1">
    <citation type="journal article" date="2022" name="ISME J.">
        <title>Genetic and phylogenetic analysis of dissimilatory iodate-reducing bacteria identifies potential niches across the world's oceans.</title>
        <authorList>
            <person name="Reyes-Umana V."/>
            <person name="Henning Z."/>
            <person name="Lee K."/>
            <person name="Barnum T.P."/>
            <person name="Coates J.D."/>
        </authorList>
    </citation>
    <scope>NUCLEOTIDE SEQUENCE [LARGE SCALE GENOMIC DNA]</scope>
    <source>
        <strain evidence="10">IR12</strain>
    </source>
</reference>
<feature type="transmembrane region" description="Helical" evidence="8">
    <location>
        <begin position="119"/>
        <end position="139"/>
    </location>
</feature>
<keyword evidence="3" id="KW-1003">Cell membrane</keyword>
<comment type="subcellular location">
    <subcellularLocation>
        <location evidence="1">Cell membrane</location>
        <topology evidence="1">Multi-pass membrane protein</topology>
    </subcellularLocation>
</comment>
<protein>
    <submittedName>
        <fullName evidence="9">ZIP family metal transporter</fullName>
    </submittedName>
</protein>
<evidence type="ECO:0000313" key="10">
    <source>
        <dbReference type="Proteomes" id="UP000694660"/>
    </source>
</evidence>